<accession>A0AAD7B0V4</accession>
<feature type="region of interest" description="Disordered" evidence="1">
    <location>
        <begin position="99"/>
        <end position="118"/>
    </location>
</feature>
<gene>
    <name evidence="2" type="ORF">FB45DRAFT_1040955</name>
</gene>
<name>A0AAD7B0V4_9AGAR</name>
<dbReference type="AlphaFoldDB" id="A0AAD7B0V4"/>
<dbReference type="EMBL" id="JARKIF010000055">
    <property type="protein sequence ID" value="KAJ7606711.1"/>
    <property type="molecule type" value="Genomic_DNA"/>
</dbReference>
<proteinExistence type="predicted"/>
<sequence>MSSNGRLSGAQRQAAYRQRHRDDVLAQGRSYAGQRRAKCKNNPASHAAAKIQANQYAVGYRETNRAGLAHKEMIRRCRKSIDKIGYDAWLQTWQRRHPDEPPPYVHADNNPDDAAPSLSVNDGDKLEISVESRLSGAKLERYRRIKERHRLADLERLEWQQGMAELAALDDEEEDVEEDLEQCKLEHYRRRKEVRLLSDLGELEWAQEMAHLDAVLVGHAADDDQGGVDNGEYFWAD</sequence>
<reference evidence="2" key="1">
    <citation type="submission" date="2023-03" db="EMBL/GenBank/DDBJ databases">
        <title>Massive genome expansion in bonnet fungi (Mycena s.s.) driven by repeated elements and novel gene families across ecological guilds.</title>
        <authorList>
            <consortium name="Lawrence Berkeley National Laboratory"/>
            <person name="Harder C.B."/>
            <person name="Miyauchi S."/>
            <person name="Viragh M."/>
            <person name="Kuo A."/>
            <person name="Thoen E."/>
            <person name="Andreopoulos B."/>
            <person name="Lu D."/>
            <person name="Skrede I."/>
            <person name="Drula E."/>
            <person name="Henrissat B."/>
            <person name="Morin E."/>
            <person name="Kohler A."/>
            <person name="Barry K."/>
            <person name="LaButti K."/>
            <person name="Morin E."/>
            <person name="Salamov A."/>
            <person name="Lipzen A."/>
            <person name="Mereny Z."/>
            <person name="Hegedus B."/>
            <person name="Baldrian P."/>
            <person name="Stursova M."/>
            <person name="Weitz H."/>
            <person name="Taylor A."/>
            <person name="Grigoriev I.V."/>
            <person name="Nagy L.G."/>
            <person name="Martin F."/>
            <person name="Kauserud H."/>
        </authorList>
    </citation>
    <scope>NUCLEOTIDE SEQUENCE</scope>
    <source>
        <strain evidence="2">9284</strain>
    </source>
</reference>
<evidence type="ECO:0000313" key="2">
    <source>
        <dbReference type="EMBL" id="KAJ7606711.1"/>
    </source>
</evidence>
<dbReference type="Proteomes" id="UP001221142">
    <property type="component" value="Unassembled WGS sequence"/>
</dbReference>
<feature type="region of interest" description="Disordered" evidence="1">
    <location>
        <begin position="1"/>
        <end position="46"/>
    </location>
</feature>
<evidence type="ECO:0000256" key="1">
    <source>
        <dbReference type="SAM" id="MobiDB-lite"/>
    </source>
</evidence>
<keyword evidence="3" id="KW-1185">Reference proteome</keyword>
<comment type="caution">
    <text evidence="2">The sequence shown here is derived from an EMBL/GenBank/DDBJ whole genome shotgun (WGS) entry which is preliminary data.</text>
</comment>
<evidence type="ECO:0000313" key="3">
    <source>
        <dbReference type="Proteomes" id="UP001221142"/>
    </source>
</evidence>
<organism evidence="2 3">
    <name type="scientific">Roridomyces roridus</name>
    <dbReference type="NCBI Taxonomy" id="1738132"/>
    <lineage>
        <taxon>Eukaryota</taxon>
        <taxon>Fungi</taxon>
        <taxon>Dikarya</taxon>
        <taxon>Basidiomycota</taxon>
        <taxon>Agaricomycotina</taxon>
        <taxon>Agaricomycetes</taxon>
        <taxon>Agaricomycetidae</taxon>
        <taxon>Agaricales</taxon>
        <taxon>Marasmiineae</taxon>
        <taxon>Mycenaceae</taxon>
        <taxon>Roridomyces</taxon>
    </lineage>
</organism>
<protein>
    <submittedName>
        <fullName evidence="2">Uncharacterized protein</fullName>
    </submittedName>
</protein>